<sequence length="416" mass="41854">MAWTLGQLRTFAAVAELGTMTAAARRLGYTTGAVSQHMSALQRVVRVPLLAPAGRRLVLTEAGRALLPRAQAIIAAESRAAEAVAGGALGGRSQVTLGVFGSASVVAFARAHSLIAAAGIDLRAREVDVEHMQEAVLTGRIDLGIGVDYPSSPLAPQRGVVMRTVCEERFHVVARADPGPGADPEPGAASAEGAWAQPTRFEGPPAQANGPGGANGQDDAHAPADVGKRTRPGRLAAGGHGAARAHGEAGEPADRVSGGPGPPGAAPRAPGPGPEREADPCLGRGRTRDGGAAGPAASALDRPAGASVADLAAQLWILPPNTSTFGRAVRFGIAELGIAPREAHIVTDSAVTLAMVGEGMGVSLATPIMMSLAPPTVGIVPGSACGGRRIVVMTRPQAAEQPAVARVAEALAEVFA</sequence>
<dbReference type="PANTHER" id="PTHR30346">
    <property type="entry name" value="TRANSCRIPTIONAL DUAL REGULATOR HCAR-RELATED"/>
    <property type="match status" value="1"/>
</dbReference>
<dbReference type="Pfam" id="PF03466">
    <property type="entry name" value="LysR_substrate"/>
    <property type="match status" value="1"/>
</dbReference>
<dbReference type="InterPro" id="IPR000847">
    <property type="entry name" value="LysR_HTH_N"/>
</dbReference>
<evidence type="ECO:0000256" key="3">
    <source>
        <dbReference type="ARBA" id="ARBA00023125"/>
    </source>
</evidence>
<dbReference type="InterPro" id="IPR036390">
    <property type="entry name" value="WH_DNA-bd_sf"/>
</dbReference>
<feature type="compositionally biased region" description="Basic and acidic residues" evidence="5">
    <location>
        <begin position="245"/>
        <end position="254"/>
    </location>
</feature>
<evidence type="ECO:0000256" key="5">
    <source>
        <dbReference type="SAM" id="MobiDB-lite"/>
    </source>
</evidence>
<dbReference type="InterPro" id="IPR005119">
    <property type="entry name" value="LysR_subst-bd"/>
</dbReference>
<gene>
    <name evidence="7" type="ORF">GSY69_05885</name>
</gene>
<name>A0A6N9H6D3_9MICO</name>
<dbReference type="EMBL" id="WWEQ01000018">
    <property type="protein sequence ID" value="MYM19509.1"/>
    <property type="molecule type" value="Genomic_DNA"/>
</dbReference>
<comment type="similarity">
    <text evidence="1">Belongs to the LysR transcriptional regulatory family.</text>
</comment>
<organism evidence="7 8">
    <name type="scientific">Brevibacterium rongguiense</name>
    <dbReference type="NCBI Taxonomy" id="2695267"/>
    <lineage>
        <taxon>Bacteria</taxon>
        <taxon>Bacillati</taxon>
        <taxon>Actinomycetota</taxon>
        <taxon>Actinomycetes</taxon>
        <taxon>Micrococcales</taxon>
        <taxon>Brevibacteriaceae</taxon>
        <taxon>Brevibacterium</taxon>
    </lineage>
</organism>
<evidence type="ECO:0000256" key="2">
    <source>
        <dbReference type="ARBA" id="ARBA00023015"/>
    </source>
</evidence>
<dbReference type="Gene3D" id="1.10.10.10">
    <property type="entry name" value="Winged helix-like DNA-binding domain superfamily/Winged helix DNA-binding domain"/>
    <property type="match status" value="1"/>
</dbReference>
<dbReference type="PANTHER" id="PTHR30346:SF29">
    <property type="entry name" value="LYSR SUBSTRATE-BINDING"/>
    <property type="match status" value="1"/>
</dbReference>
<dbReference type="GO" id="GO:0003700">
    <property type="term" value="F:DNA-binding transcription factor activity"/>
    <property type="evidence" value="ECO:0007669"/>
    <property type="project" value="InterPro"/>
</dbReference>
<dbReference type="AlphaFoldDB" id="A0A6N9H6D3"/>
<evidence type="ECO:0000259" key="6">
    <source>
        <dbReference type="PROSITE" id="PS50931"/>
    </source>
</evidence>
<feature type="domain" description="HTH lysR-type" evidence="6">
    <location>
        <begin position="3"/>
        <end position="60"/>
    </location>
</feature>
<keyword evidence="8" id="KW-1185">Reference proteome</keyword>
<dbReference type="PROSITE" id="PS50931">
    <property type="entry name" value="HTH_LYSR"/>
    <property type="match status" value="1"/>
</dbReference>
<dbReference type="SUPFAM" id="SSF46785">
    <property type="entry name" value="Winged helix' DNA-binding domain"/>
    <property type="match status" value="1"/>
</dbReference>
<dbReference type="InterPro" id="IPR036388">
    <property type="entry name" value="WH-like_DNA-bd_sf"/>
</dbReference>
<feature type="compositionally biased region" description="Pro residues" evidence="5">
    <location>
        <begin position="260"/>
        <end position="273"/>
    </location>
</feature>
<evidence type="ECO:0000256" key="4">
    <source>
        <dbReference type="ARBA" id="ARBA00023163"/>
    </source>
</evidence>
<dbReference type="Proteomes" id="UP000469215">
    <property type="component" value="Unassembled WGS sequence"/>
</dbReference>
<evidence type="ECO:0000313" key="8">
    <source>
        <dbReference type="Proteomes" id="UP000469215"/>
    </source>
</evidence>
<evidence type="ECO:0000256" key="1">
    <source>
        <dbReference type="ARBA" id="ARBA00009437"/>
    </source>
</evidence>
<keyword evidence="2" id="KW-0805">Transcription regulation</keyword>
<feature type="compositionally biased region" description="Basic and acidic residues" evidence="5">
    <location>
        <begin position="218"/>
        <end position="228"/>
    </location>
</feature>
<proteinExistence type="inferred from homology"/>
<evidence type="ECO:0000313" key="7">
    <source>
        <dbReference type="EMBL" id="MYM19509.1"/>
    </source>
</evidence>
<keyword evidence="4" id="KW-0804">Transcription</keyword>
<dbReference type="Gene3D" id="3.40.190.10">
    <property type="entry name" value="Periplasmic binding protein-like II"/>
    <property type="match status" value="2"/>
</dbReference>
<accession>A0A6N9H6D3</accession>
<dbReference type="RefSeq" id="WP_235936326.1">
    <property type="nucleotide sequence ID" value="NZ_WWEQ01000018.1"/>
</dbReference>
<keyword evidence="3" id="KW-0238">DNA-binding</keyword>
<dbReference type="SUPFAM" id="SSF53850">
    <property type="entry name" value="Periplasmic binding protein-like II"/>
    <property type="match status" value="2"/>
</dbReference>
<comment type="caution">
    <text evidence="7">The sequence shown here is derived from an EMBL/GenBank/DDBJ whole genome shotgun (WGS) entry which is preliminary data.</text>
</comment>
<protein>
    <submittedName>
        <fullName evidence="7">LysR family transcriptional regulator</fullName>
    </submittedName>
</protein>
<reference evidence="7 8" key="1">
    <citation type="submission" date="2020-01" db="EMBL/GenBank/DDBJ databases">
        <authorList>
            <person name="Deng T."/>
        </authorList>
    </citation>
    <scope>NUCLEOTIDE SEQUENCE [LARGE SCALE GENOMIC DNA]</scope>
    <source>
        <strain evidence="7 8">5221</strain>
    </source>
</reference>
<feature type="region of interest" description="Disordered" evidence="5">
    <location>
        <begin position="198"/>
        <end position="299"/>
    </location>
</feature>
<dbReference type="GO" id="GO:0003677">
    <property type="term" value="F:DNA binding"/>
    <property type="evidence" value="ECO:0007669"/>
    <property type="project" value="UniProtKB-KW"/>
</dbReference>
<dbReference type="GO" id="GO:0032993">
    <property type="term" value="C:protein-DNA complex"/>
    <property type="evidence" value="ECO:0007669"/>
    <property type="project" value="TreeGrafter"/>
</dbReference>
<dbReference type="Pfam" id="PF00126">
    <property type="entry name" value="HTH_1"/>
    <property type="match status" value="1"/>
</dbReference>